<accession>A0A365PAA5</accession>
<dbReference type="Proteomes" id="UP000252187">
    <property type="component" value="Unassembled WGS sequence"/>
</dbReference>
<protein>
    <submittedName>
        <fullName evidence="1">Uncharacterized protein</fullName>
    </submittedName>
</protein>
<dbReference type="EMBL" id="QNTT01000018">
    <property type="protein sequence ID" value="RBA36795.1"/>
    <property type="molecule type" value="Genomic_DNA"/>
</dbReference>
<name>A0A365PAA5_9ACTN</name>
<evidence type="ECO:0000313" key="1">
    <source>
        <dbReference type="EMBL" id="RBA36795.1"/>
    </source>
</evidence>
<evidence type="ECO:0000313" key="2">
    <source>
        <dbReference type="Proteomes" id="UP000252187"/>
    </source>
</evidence>
<proteinExistence type="predicted"/>
<gene>
    <name evidence="1" type="ORF">DQ226_08385</name>
</gene>
<organism evidence="1 2">
    <name type="scientific">Dietzia maris</name>
    <dbReference type="NCBI Taxonomy" id="37915"/>
    <lineage>
        <taxon>Bacteria</taxon>
        <taxon>Bacillati</taxon>
        <taxon>Actinomycetota</taxon>
        <taxon>Actinomycetes</taxon>
        <taxon>Mycobacteriales</taxon>
        <taxon>Dietziaceae</taxon>
        <taxon>Dietzia</taxon>
    </lineage>
</organism>
<comment type="caution">
    <text evidence="1">The sequence shown here is derived from an EMBL/GenBank/DDBJ whole genome shotgun (WGS) entry which is preliminary data.</text>
</comment>
<dbReference type="AlphaFoldDB" id="A0A365PAA5"/>
<sequence length="184" mass="20033">MTTSPAYVIPGAEGIAAAYADMRRYNVAPLVASDWLIEQVKDAARDDIAQQLERNHGAPAEESPNVADLVLRQIYRTIGVALAVYNNQRSRVTAMDHIATPQGAAAINRAAVARKVRTNDAHRAIFEYTPDIDTVENGKETIYYVSGVIYVGPRVRALTARFTGTANALTAHSVTLTHFDVLLP</sequence>
<reference evidence="1 2" key="1">
    <citation type="submission" date="2018-06" db="EMBL/GenBank/DDBJ databases">
        <title>Whole genome sequencing of four bacterial strains from South Shetland trench revealing bio-synthetic gene clusters.</title>
        <authorList>
            <person name="Abdel-Mageed W.M."/>
            <person name="Lehri B."/>
            <person name="Jarmusch S.A."/>
            <person name="Miranda K."/>
            <person name="Goodfellow M."/>
            <person name="Jaspars M."/>
            <person name="Karlyshev A.V."/>
        </authorList>
    </citation>
    <scope>NUCLEOTIDE SEQUENCE [LARGE SCALE GENOMIC DNA]</scope>
    <source>
        <strain evidence="1 2">SST1</strain>
    </source>
</reference>